<proteinExistence type="predicted"/>
<keyword evidence="1 2" id="KW-1015">Disulfide bond</keyword>
<comment type="caution">
    <text evidence="4">The sequence shown here is derived from an EMBL/GenBank/DDBJ whole genome shotgun (WGS) entry which is preliminary data.</text>
</comment>
<dbReference type="Proteomes" id="UP001195483">
    <property type="component" value="Unassembled WGS sequence"/>
</dbReference>
<evidence type="ECO:0000256" key="1">
    <source>
        <dbReference type="ARBA" id="ARBA00023157"/>
    </source>
</evidence>
<accession>A0AAE0T1I2</accession>
<dbReference type="SMART" id="SM00202">
    <property type="entry name" value="SR"/>
    <property type="match status" value="2"/>
</dbReference>
<dbReference type="EMBL" id="JAEAOA010000148">
    <property type="protein sequence ID" value="KAK3602004.1"/>
    <property type="molecule type" value="Genomic_DNA"/>
</dbReference>
<feature type="domain" description="SRCR" evidence="3">
    <location>
        <begin position="44"/>
        <end position="119"/>
    </location>
</feature>
<evidence type="ECO:0000259" key="3">
    <source>
        <dbReference type="PROSITE" id="PS50287"/>
    </source>
</evidence>
<dbReference type="Gene3D" id="3.10.250.10">
    <property type="entry name" value="SRCR-like domain"/>
    <property type="match status" value="2"/>
</dbReference>
<name>A0AAE0T1I2_9BIVA</name>
<reference evidence="4" key="1">
    <citation type="journal article" date="2021" name="Genome Biol. Evol.">
        <title>A High-Quality Reference Genome for a Parasitic Bivalve with Doubly Uniparental Inheritance (Bivalvia: Unionida).</title>
        <authorList>
            <person name="Smith C.H."/>
        </authorList>
    </citation>
    <scope>NUCLEOTIDE SEQUENCE</scope>
    <source>
        <strain evidence="4">CHS0354</strain>
    </source>
</reference>
<comment type="caution">
    <text evidence="2">Lacks conserved residue(s) required for the propagation of feature annotation.</text>
</comment>
<dbReference type="InterPro" id="IPR001190">
    <property type="entry name" value="SRCR"/>
</dbReference>
<organism evidence="4 5">
    <name type="scientific">Potamilus streckersoni</name>
    <dbReference type="NCBI Taxonomy" id="2493646"/>
    <lineage>
        <taxon>Eukaryota</taxon>
        <taxon>Metazoa</taxon>
        <taxon>Spiralia</taxon>
        <taxon>Lophotrochozoa</taxon>
        <taxon>Mollusca</taxon>
        <taxon>Bivalvia</taxon>
        <taxon>Autobranchia</taxon>
        <taxon>Heteroconchia</taxon>
        <taxon>Palaeoheterodonta</taxon>
        <taxon>Unionida</taxon>
        <taxon>Unionoidea</taxon>
        <taxon>Unionidae</taxon>
        <taxon>Ambleminae</taxon>
        <taxon>Lampsilini</taxon>
        <taxon>Potamilus</taxon>
    </lineage>
</organism>
<evidence type="ECO:0000313" key="4">
    <source>
        <dbReference type="EMBL" id="KAK3602004.1"/>
    </source>
</evidence>
<keyword evidence="5" id="KW-1185">Reference proteome</keyword>
<sequence length="260" mass="29410">MTYDLLVETVNLKAGLKCITMVYGEQYATMDLTIEMLKSFAICWVMTLAQKLYLKELLGHNFPESIQLYTYNRYGSGTGQIWLNNLSCNGTESRLDECPSITWGTNSCSHSQDIGVDCHQNVRLYGGRYPSEGYVQIGNDWKTICGYNLDGNLARVVCQSLGFNTSFWVPTYYSLTGYVTTSNTSIRCPRGKESNIAECKQGYCSNNYYAPYVNCTVPQQYTSSVSKLYFCSTYIVHGNRNKTDKGQQFSLAYNTIYLVI</sequence>
<evidence type="ECO:0000256" key="2">
    <source>
        <dbReference type="PROSITE-ProRule" id="PRU00196"/>
    </source>
</evidence>
<reference evidence="4" key="3">
    <citation type="submission" date="2023-05" db="EMBL/GenBank/DDBJ databases">
        <authorList>
            <person name="Smith C.H."/>
        </authorList>
    </citation>
    <scope>NUCLEOTIDE SEQUENCE</scope>
    <source>
        <strain evidence="4">CHS0354</strain>
        <tissue evidence="4">Mantle</tissue>
    </source>
</reference>
<feature type="domain" description="SRCR" evidence="3">
    <location>
        <begin position="122"/>
        <end position="232"/>
    </location>
</feature>
<evidence type="ECO:0000313" key="5">
    <source>
        <dbReference type="Proteomes" id="UP001195483"/>
    </source>
</evidence>
<reference evidence="4" key="2">
    <citation type="journal article" date="2021" name="Genome Biol. Evol.">
        <title>Developing a high-quality reference genome for a parasitic bivalve with doubly uniparental inheritance (Bivalvia: Unionida).</title>
        <authorList>
            <person name="Smith C.H."/>
        </authorList>
    </citation>
    <scope>NUCLEOTIDE SEQUENCE</scope>
    <source>
        <strain evidence="4">CHS0354</strain>
        <tissue evidence="4">Mantle</tissue>
    </source>
</reference>
<dbReference type="AlphaFoldDB" id="A0AAE0T1I2"/>
<dbReference type="SUPFAM" id="SSF56487">
    <property type="entry name" value="SRCR-like"/>
    <property type="match status" value="2"/>
</dbReference>
<protein>
    <recommendedName>
        <fullName evidence="3">SRCR domain-containing protein</fullName>
    </recommendedName>
</protein>
<dbReference type="InterPro" id="IPR036772">
    <property type="entry name" value="SRCR-like_dom_sf"/>
</dbReference>
<gene>
    <name evidence="4" type="ORF">CHS0354_001582</name>
</gene>
<dbReference type="PROSITE" id="PS50287">
    <property type="entry name" value="SRCR_2"/>
    <property type="match status" value="2"/>
</dbReference>
<dbReference type="PANTHER" id="PTHR48071:SF18">
    <property type="entry name" value="DELETED IN MALIGNANT BRAIN TUMORS 1 PROTEIN-RELATED"/>
    <property type="match status" value="1"/>
</dbReference>
<feature type="disulfide bond" evidence="2">
    <location>
        <begin position="88"/>
        <end position="98"/>
    </location>
</feature>
<dbReference type="PANTHER" id="PTHR48071">
    <property type="entry name" value="SRCR DOMAIN-CONTAINING PROTEIN"/>
    <property type="match status" value="1"/>
</dbReference>
<dbReference type="GO" id="GO:0016020">
    <property type="term" value="C:membrane"/>
    <property type="evidence" value="ECO:0007669"/>
    <property type="project" value="InterPro"/>
</dbReference>
<dbReference type="Pfam" id="PF00530">
    <property type="entry name" value="SRCR"/>
    <property type="match status" value="2"/>
</dbReference>